<name>A0A4P9XYE3_9FUNG</name>
<dbReference type="GO" id="GO:0022857">
    <property type="term" value="F:transmembrane transporter activity"/>
    <property type="evidence" value="ECO:0007669"/>
    <property type="project" value="InterPro"/>
</dbReference>
<evidence type="ECO:0000256" key="4">
    <source>
        <dbReference type="ARBA" id="ARBA00022989"/>
    </source>
</evidence>
<evidence type="ECO:0000256" key="3">
    <source>
        <dbReference type="ARBA" id="ARBA00022692"/>
    </source>
</evidence>
<feature type="region of interest" description="Disordered" evidence="6">
    <location>
        <begin position="182"/>
        <end position="201"/>
    </location>
</feature>
<dbReference type="GO" id="GO:0016020">
    <property type="term" value="C:membrane"/>
    <property type="evidence" value="ECO:0007669"/>
    <property type="project" value="UniProtKB-SubCell"/>
</dbReference>
<dbReference type="InterPro" id="IPR005829">
    <property type="entry name" value="Sugar_transporter_CS"/>
</dbReference>
<sequence>MSKIGFGSFQWRMLILCGLGWLVDSMWITGMALGLPRAREHFNVPDSSIGLLSSSFYTGMMLGSMGWGLVADRKGRKLAFNGTLSLTILGGIALALSPNFPLACVAGGLVGFGIGGSLPVDGAFLAEFIPDSSRGIVTFLGIFFSIGDVLSGLIALFILSPFTCPTPLPIESNNGPSPSIDLPGLGKVPEEGEPANDSLRGANVCDPTQMHGWRYFVGALTMVTALMLMGRVLLFRLRESPGFLLSRGHREAAIDVLYAMAHVNGVAGRVDKEIELLESPSHSLPPKAPAGASWAHRLRVAVFPARVCHGLFGRTRTALTVIIVWLMWFVGMYGTVTYASFLPTLLERRGFDGGVRPSKEETYKDVMIYAACGLPGSFLSYYLISLSRIGRRGTFTILAWGASAALLTFSMLRSHMGAIMCIGLTNLLATAIIATNGVYVTEVFGIDVRATAAGIASACGRIGGMIAPFISGLLLTHALAFPIWMASVAFLLVGIFALLLPIETCPTSPFYRSPSRR</sequence>
<keyword evidence="4 7" id="KW-1133">Transmembrane helix</keyword>
<feature type="transmembrane region" description="Helical" evidence="7">
    <location>
        <begin position="102"/>
        <end position="124"/>
    </location>
</feature>
<dbReference type="PROSITE" id="PS50850">
    <property type="entry name" value="MFS"/>
    <property type="match status" value="1"/>
</dbReference>
<comment type="subcellular location">
    <subcellularLocation>
        <location evidence="1">Membrane</location>
        <topology evidence="1">Multi-pass membrane protein</topology>
    </subcellularLocation>
</comment>
<feature type="transmembrane region" description="Helical" evidence="7">
    <location>
        <begin position="136"/>
        <end position="159"/>
    </location>
</feature>
<dbReference type="Pfam" id="PF00083">
    <property type="entry name" value="Sugar_tr"/>
    <property type="match status" value="1"/>
</dbReference>
<feature type="domain" description="Major facilitator superfamily (MFS) profile" evidence="8">
    <location>
        <begin position="13"/>
        <end position="505"/>
    </location>
</feature>
<reference evidence="10" key="1">
    <citation type="journal article" date="2018" name="Nat. Microbiol.">
        <title>Leveraging single-cell genomics to expand the fungal tree of life.</title>
        <authorList>
            <person name="Ahrendt S.R."/>
            <person name="Quandt C.A."/>
            <person name="Ciobanu D."/>
            <person name="Clum A."/>
            <person name="Salamov A."/>
            <person name="Andreopoulos B."/>
            <person name="Cheng J.F."/>
            <person name="Woyke T."/>
            <person name="Pelin A."/>
            <person name="Henrissat B."/>
            <person name="Reynolds N.K."/>
            <person name="Benny G.L."/>
            <person name="Smith M.E."/>
            <person name="James T.Y."/>
            <person name="Grigoriev I.V."/>
        </authorList>
    </citation>
    <scope>NUCLEOTIDE SEQUENCE [LARGE SCALE GENOMIC DNA]</scope>
</reference>
<accession>A0A4P9XYE3</accession>
<feature type="transmembrane region" description="Helical" evidence="7">
    <location>
        <begin position="417"/>
        <end position="440"/>
    </location>
</feature>
<feature type="transmembrane region" description="Helical" evidence="7">
    <location>
        <begin position="366"/>
        <end position="384"/>
    </location>
</feature>
<evidence type="ECO:0000256" key="5">
    <source>
        <dbReference type="ARBA" id="ARBA00023136"/>
    </source>
</evidence>
<dbReference type="OrthoDB" id="4139357at2759"/>
<dbReference type="InterPro" id="IPR036259">
    <property type="entry name" value="MFS_trans_sf"/>
</dbReference>
<protein>
    <submittedName>
        <fullName evidence="9">Major facilitator superfamily domain-containing protein</fullName>
    </submittedName>
</protein>
<dbReference type="AlphaFoldDB" id="A0A4P9XYE3"/>
<dbReference type="Proteomes" id="UP000267251">
    <property type="component" value="Unassembled WGS sequence"/>
</dbReference>
<gene>
    <name evidence="9" type="ORF">BJ684DRAFT_18009</name>
</gene>
<feature type="transmembrane region" description="Helical" evidence="7">
    <location>
        <begin position="78"/>
        <end position="96"/>
    </location>
</feature>
<dbReference type="InterPro" id="IPR011701">
    <property type="entry name" value="MFS"/>
</dbReference>
<evidence type="ECO:0000256" key="6">
    <source>
        <dbReference type="SAM" id="MobiDB-lite"/>
    </source>
</evidence>
<evidence type="ECO:0000259" key="8">
    <source>
        <dbReference type="PROSITE" id="PS50850"/>
    </source>
</evidence>
<feature type="transmembrane region" description="Helical" evidence="7">
    <location>
        <begin position="319"/>
        <end position="346"/>
    </location>
</feature>
<dbReference type="Pfam" id="PF07690">
    <property type="entry name" value="MFS_1"/>
    <property type="match status" value="1"/>
</dbReference>
<dbReference type="PROSITE" id="PS00217">
    <property type="entry name" value="SUGAR_TRANSPORT_2"/>
    <property type="match status" value="1"/>
</dbReference>
<dbReference type="Gene3D" id="1.20.1250.20">
    <property type="entry name" value="MFS general substrate transporter like domains"/>
    <property type="match status" value="1"/>
</dbReference>
<keyword evidence="10" id="KW-1185">Reference proteome</keyword>
<feature type="transmembrane region" description="Helical" evidence="7">
    <location>
        <begin position="213"/>
        <end position="234"/>
    </location>
</feature>
<evidence type="ECO:0000313" key="10">
    <source>
        <dbReference type="Proteomes" id="UP000267251"/>
    </source>
</evidence>
<dbReference type="InterPro" id="IPR005828">
    <property type="entry name" value="MFS_sugar_transport-like"/>
</dbReference>
<feature type="transmembrane region" description="Helical" evidence="7">
    <location>
        <begin position="481"/>
        <end position="502"/>
    </location>
</feature>
<dbReference type="InterPro" id="IPR020846">
    <property type="entry name" value="MFS_dom"/>
</dbReference>
<organism evidence="9 10">
    <name type="scientific">Piptocephalis cylindrospora</name>
    <dbReference type="NCBI Taxonomy" id="1907219"/>
    <lineage>
        <taxon>Eukaryota</taxon>
        <taxon>Fungi</taxon>
        <taxon>Fungi incertae sedis</taxon>
        <taxon>Zoopagomycota</taxon>
        <taxon>Zoopagomycotina</taxon>
        <taxon>Zoopagomycetes</taxon>
        <taxon>Zoopagales</taxon>
        <taxon>Piptocephalidaceae</taxon>
        <taxon>Piptocephalis</taxon>
    </lineage>
</organism>
<keyword evidence="2" id="KW-0813">Transport</keyword>
<proteinExistence type="predicted"/>
<dbReference type="SUPFAM" id="SSF103473">
    <property type="entry name" value="MFS general substrate transporter"/>
    <property type="match status" value="1"/>
</dbReference>
<dbReference type="EMBL" id="KZ988947">
    <property type="protein sequence ID" value="RKP11397.1"/>
    <property type="molecule type" value="Genomic_DNA"/>
</dbReference>
<evidence type="ECO:0000256" key="7">
    <source>
        <dbReference type="SAM" id="Phobius"/>
    </source>
</evidence>
<evidence type="ECO:0000256" key="1">
    <source>
        <dbReference type="ARBA" id="ARBA00004141"/>
    </source>
</evidence>
<feature type="transmembrane region" description="Helical" evidence="7">
    <location>
        <begin position="393"/>
        <end position="411"/>
    </location>
</feature>
<evidence type="ECO:0000256" key="2">
    <source>
        <dbReference type="ARBA" id="ARBA00022448"/>
    </source>
</evidence>
<dbReference type="PANTHER" id="PTHR23511">
    <property type="entry name" value="SYNAPTIC VESICLE GLYCOPROTEIN 2"/>
    <property type="match status" value="1"/>
</dbReference>
<dbReference type="PANTHER" id="PTHR23511:SF5">
    <property type="entry name" value="MAJOR FACILITATOR-TYPE TRANSPORTER HXNZ-RELATED"/>
    <property type="match status" value="1"/>
</dbReference>
<keyword evidence="5 7" id="KW-0472">Membrane</keyword>
<evidence type="ECO:0000313" key="9">
    <source>
        <dbReference type="EMBL" id="RKP11397.1"/>
    </source>
</evidence>
<keyword evidence="3 7" id="KW-0812">Transmembrane</keyword>
<feature type="transmembrane region" description="Helical" evidence="7">
    <location>
        <begin position="50"/>
        <end position="71"/>
    </location>
</feature>
<feature type="transmembrane region" description="Helical" evidence="7">
    <location>
        <begin position="452"/>
        <end position="475"/>
    </location>
</feature>